<dbReference type="InterPro" id="IPR057538">
    <property type="entry name" value="RXYLT1_C"/>
</dbReference>
<accession>A0A075B2L3</accession>
<evidence type="ECO:0000259" key="1">
    <source>
        <dbReference type="Pfam" id="PF24785"/>
    </source>
</evidence>
<feature type="domain" description="RXYLT1 C-terminal" evidence="1">
    <location>
        <begin position="262"/>
        <end position="317"/>
    </location>
</feature>
<proteinExistence type="predicted"/>
<dbReference type="EMBL" id="KE560431">
    <property type="protein sequence ID" value="EPZ36797.1"/>
    <property type="molecule type" value="Genomic_DNA"/>
</dbReference>
<dbReference type="GO" id="GO:0035269">
    <property type="term" value="P:protein O-linked glycosylation via mannose"/>
    <property type="evidence" value="ECO:0007669"/>
    <property type="project" value="InterPro"/>
</dbReference>
<dbReference type="GO" id="GO:0120053">
    <property type="term" value="F:ribitol beta-1,4-xylosyltransferase activity"/>
    <property type="evidence" value="ECO:0007669"/>
    <property type="project" value="InterPro"/>
</dbReference>
<evidence type="ECO:0000313" key="3">
    <source>
        <dbReference type="Proteomes" id="UP000030755"/>
    </source>
</evidence>
<dbReference type="AlphaFoldDB" id="A0A075B2L3"/>
<dbReference type="Pfam" id="PF24785">
    <property type="entry name" value="RXYLT1_C"/>
    <property type="match status" value="1"/>
</dbReference>
<dbReference type="GO" id="GO:0005794">
    <property type="term" value="C:Golgi apparatus"/>
    <property type="evidence" value="ECO:0007669"/>
    <property type="project" value="TreeGrafter"/>
</dbReference>
<protein>
    <recommendedName>
        <fullName evidence="1">RXYLT1 C-terminal domain-containing protein</fullName>
    </recommendedName>
</protein>
<dbReference type="PANTHER" id="PTHR15576:SF1">
    <property type="entry name" value="RIBITOL-5-PHOSPHATE XYLOSYLTRANSFERASE 1"/>
    <property type="match status" value="1"/>
</dbReference>
<organism evidence="2 3">
    <name type="scientific">Rozella allomycis (strain CSF55)</name>
    <dbReference type="NCBI Taxonomy" id="988480"/>
    <lineage>
        <taxon>Eukaryota</taxon>
        <taxon>Fungi</taxon>
        <taxon>Fungi incertae sedis</taxon>
        <taxon>Cryptomycota</taxon>
        <taxon>Cryptomycota incertae sedis</taxon>
        <taxon>Rozella</taxon>
    </lineage>
</organism>
<keyword evidence="3" id="KW-1185">Reference proteome</keyword>
<name>A0A075B2L3_ROZAC</name>
<dbReference type="HOGENOM" id="CLU_064357_0_0_1"/>
<gene>
    <name evidence="2" type="ORF">O9G_004589</name>
</gene>
<dbReference type="Proteomes" id="UP000030755">
    <property type="component" value="Unassembled WGS sequence"/>
</dbReference>
<reference evidence="2 3" key="1">
    <citation type="journal article" date="2013" name="Curr. Biol.">
        <title>Shared signatures of parasitism and phylogenomics unite Cryptomycota and microsporidia.</title>
        <authorList>
            <person name="James T.Y."/>
            <person name="Pelin A."/>
            <person name="Bonen L."/>
            <person name="Ahrendt S."/>
            <person name="Sain D."/>
            <person name="Corradi N."/>
            <person name="Stajich J.E."/>
        </authorList>
    </citation>
    <scope>NUCLEOTIDE SEQUENCE [LARGE SCALE GENOMIC DNA]</scope>
    <source>
        <strain evidence="2 3">CSF55</strain>
    </source>
</reference>
<evidence type="ECO:0000313" key="2">
    <source>
        <dbReference type="EMBL" id="EPZ36797.1"/>
    </source>
</evidence>
<dbReference type="PANTHER" id="PTHR15576">
    <property type="entry name" value="RIBITOL-5-PHOSPHATE XYLOSYLTRANSFERASE 1"/>
    <property type="match status" value="1"/>
</dbReference>
<dbReference type="InterPro" id="IPR055286">
    <property type="entry name" value="RXYLT1-like"/>
</dbReference>
<sequence length="361" mass="41697">MKTFLYRSKGIPSLVLVSIATLLILIYLSPGDKEKKDASSLEIKGNTIDVSTFKVEDSDTEQFINATYYKDYYERECLLLPKIQVSEDDNRLPSCPFISGDTYRSFCHHVFDEHTSYLVYEHIAKRIKKNELVFVATHMLKHITNVLLQNVKEPFILITSNSDHSAPEPYQSLLNFDKLIAWFPQNADMIHEKVHPLPIGLANVIWGHGNIRLISEMSNKRKKFNERKTLLYINMKLETDGARAALENRFRDLNNVKILKNRIPYNQYLEDLIDSKFVLSPRGNGLDCHRTWEALVMGAIPIVLDSTMNAAFNNTSKVIILKSWDDLTQEVLEQYQPGPDTLPEIVYAKYWYDKIISHQIP</sequence>
<dbReference type="OrthoDB" id="9982462at2759"/>